<evidence type="ECO:0000313" key="5">
    <source>
        <dbReference type="Proteomes" id="UP001642484"/>
    </source>
</evidence>
<feature type="transmembrane region" description="Helical" evidence="1">
    <location>
        <begin position="1077"/>
        <end position="1105"/>
    </location>
</feature>
<dbReference type="EMBL" id="CAXAMN010015002">
    <property type="protein sequence ID" value="CAK9044800.1"/>
    <property type="molecule type" value="Genomic_DNA"/>
</dbReference>
<dbReference type="SUPFAM" id="SSF56801">
    <property type="entry name" value="Acetyl-CoA synthetase-like"/>
    <property type="match status" value="1"/>
</dbReference>
<sequence>MSPVLPWLYVLLELLLLATEGCGGGLEQDCQADSNLLLLQRGAVSLQQQQLQMPTHRWGMWLCLLATLLLLMVLFWCDFASKRQTQAAGGAEAYLMEKKEGEVREDQSTLQLSDCQTVNDSVNYWASKTPEKRAFTFCDAAGNVAETRSFAELQRLSWAVAQLLFDVSGFGDRILLVYEPGLDFFDAFLGCLASGRVAVVVYPPMPSSGSSLRKFTAVQADCGAQVALTSSRYWWSTAVFFNAEWPSIIWKVTSNLKGPTISAELPKKISAEELAFLQYTSGSTGDAKGVMVSHANLMANCLIPCAHIGSPSHLGRERARPQFGPESIGITWLPHYHDMGLVATYLTALVWNVTLVGFSPLDFIKDPLLWPQLMSRYRGTVTAAPHFAYQLTARRIEAAEATKGALDLDLSSMVMAMDAAEPVNVRMREAMLTTWKRYGLPAGAYGVGYGLAEHVVKVTSGGVEGPEGMLGTVADCGSPWKDICLKIVDPETKMEMPEGEEGEIWLDSPSKALGYWKDPQSTRETFHARLASDGHVELSSSRSFLRTGDRGFMREGRLFVCGRIKNMIIIAGQNFYPQDIEQTVAEASEHVRPGQVVACSNAALTEEEQLLLALEVKDPEVYPENLATTLRARIEAEHGLLLWGLVLLKPRSLPKTTSGKLRHQKVAELFQTSFGSALVEKHFWGADADRDVHPIDWTGTSDRAARARRIEEWIVQEMPADAPSDSVVTSSAGAARLHARLLVALSAPCPGKDTVFHASVTSSHLPLSAVFADRAALARAAERAKFPEGPACPAPRRRTRREMVSTMTVQGKHKVPLVILWTWKTLGLLAPLLILLMPMFLLSTALDRLHLLYGHGLIMVLAPLLLAGVWALLLVQVFLLRLALFPKTPAPGRYKVDGWMHLRLWQLDVSLTFLHRFGAIYRGTPVHNALLRALGAEIGYGAKLNIFARASCQLLSAGAGCSVDESSVKCHCLLDGELILSPIHLPAHSSIGPRCVLEPGSTLTPGTLLRARSVVLLGGTEGENIADSGKNVENAANGEGLDWAKLIYALVIHPYIFVGFIYMIFYGLQEFVTHGFVALMLGATLALILAGTAALMVFILLKWVLVGRLEPGRRPSCWRLVTWILPSAQLFISSVPECLLRLALLLLGANVSSDAFLTMPSWLTALKGGELVTVESQSFLGGLADFALEGEEQLHSVRIRQKCYLGAGSYLDFGCCMDEGASVAALSYLPPRSQLQSARTYLGNPATAHASAWTARNPNVAPDGVGWAEWVWQEVFLSTVQRAISLQPLLLPLFFSFWTKYFFSPASSSSDLRTFATSFCLISIAGYFLGLLLCVVIYWCCVGTLKAICRDWPELTLTKGTGGFHLWKTVMELLLFSRLWTSLLLSTPYFPVFLRLLGARIGKGVNFDEELGLHEPWLLVMGDHCQLGMARLSPHSLEIDGSITLQRLLIGSNVSLLEDATVFGGTQVPDRCVLGSFCRPLKGQHLLAREYHSTPAEPVG</sequence>
<keyword evidence="5" id="KW-1185">Reference proteome</keyword>
<name>A0ABP0LZZ0_9DINO</name>
<dbReference type="SUPFAM" id="SSF51161">
    <property type="entry name" value="Trimeric LpxA-like enzymes"/>
    <property type="match status" value="2"/>
</dbReference>
<proteinExistence type="predicted"/>
<feature type="transmembrane region" description="Helical" evidence="1">
    <location>
        <begin position="853"/>
        <end position="880"/>
    </location>
</feature>
<keyword evidence="1" id="KW-1133">Transmembrane helix</keyword>
<dbReference type="InterPro" id="IPR042099">
    <property type="entry name" value="ANL_N_sf"/>
</dbReference>
<feature type="transmembrane region" description="Helical" evidence="1">
    <location>
        <begin position="1046"/>
        <end position="1065"/>
    </location>
</feature>
<feature type="transmembrane region" description="Helical" evidence="1">
    <location>
        <begin position="1284"/>
        <end position="1303"/>
    </location>
</feature>
<evidence type="ECO:0000256" key="1">
    <source>
        <dbReference type="SAM" id="Phobius"/>
    </source>
</evidence>
<keyword evidence="2" id="KW-0732">Signal</keyword>
<evidence type="ECO:0000259" key="3">
    <source>
        <dbReference type="Pfam" id="PF00501"/>
    </source>
</evidence>
<dbReference type="Pfam" id="PF00501">
    <property type="entry name" value="AMP-binding"/>
    <property type="match status" value="1"/>
</dbReference>
<feature type="transmembrane region" description="Helical" evidence="1">
    <location>
        <begin position="58"/>
        <end position="77"/>
    </location>
</feature>
<evidence type="ECO:0000313" key="4">
    <source>
        <dbReference type="EMBL" id="CAK9044800.1"/>
    </source>
</evidence>
<keyword evidence="1" id="KW-0812">Transmembrane</keyword>
<dbReference type="PANTHER" id="PTHR22754">
    <property type="entry name" value="DISCO-INTERACTING PROTEIN 2 DIP2 -RELATED"/>
    <property type="match status" value="1"/>
</dbReference>
<dbReference type="Gene3D" id="3.30.300.30">
    <property type="match status" value="1"/>
</dbReference>
<gene>
    <name evidence="4" type="ORF">CCMP2556_LOCUS23520</name>
</gene>
<dbReference type="PANTHER" id="PTHR22754:SF32">
    <property type="entry name" value="DISCO-INTERACTING PROTEIN 2"/>
    <property type="match status" value="1"/>
</dbReference>
<keyword evidence="1" id="KW-0472">Membrane</keyword>
<comment type="caution">
    <text evidence="4">The sequence shown here is derived from an EMBL/GenBank/DDBJ whole genome shotgun (WGS) entry which is preliminary data.</text>
</comment>
<feature type="domain" description="AMP-dependent synthetase/ligase" evidence="3">
    <location>
        <begin position="125"/>
        <end position="516"/>
    </location>
</feature>
<accession>A0ABP0LZZ0</accession>
<dbReference type="InterPro" id="IPR011004">
    <property type="entry name" value="Trimer_LpxA-like_sf"/>
</dbReference>
<dbReference type="InterPro" id="IPR000873">
    <property type="entry name" value="AMP-dep_synth/lig_dom"/>
</dbReference>
<dbReference type="Proteomes" id="UP001642484">
    <property type="component" value="Unassembled WGS sequence"/>
</dbReference>
<dbReference type="PROSITE" id="PS00455">
    <property type="entry name" value="AMP_BINDING"/>
    <property type="match status" value="1"/>
</dbReference>
<organism evidence="4 5">
    <name type="scientific">Durusdinium trenchii</name>
    <dbReference type="NCBI Taxonomy" id="1381693"/>
    <lineage>
        <taxon>Eukaryota</taxon>
        <taxon>Sar</taxon>
        <taxon>Alveolata</taxon>
        <taxon>Dinophyceae</taxon>
        <taxon>Suessiales</taxon>
        <taxon>Symbiodiniaceae</taxon>
        <taxon>Durusdinium</taxon>
    </lineage>
</organism>
<feature type="signal peptide" evidence="2">
    <location>
        <begin position="1"/>
        <end position="23"/>
    </location>
</feature>
<dbReference type="InterPro" id="IPR045851">
    <property type="entry name" value="AMP-bd_C_sf"/>
</dbReference>
<dbReference type="InterPro" id="IPR020845">
    <property type="entry name" value="AMP-binding_CS"/>
</dbReference>
<reference evidence="4 5" key="1">
    <citation type="submission" date="2024-02" db="EMBL/GenBank/DDBJ databases">
        <authorList>
            <person name="Chen Y."/>
            <person name="Shah S."/>
            <person name="Dougan E. K."/>
            <person name="Thang M."/>
            <person name="Chan C."/>
        </authorList>
    </citation>
    <scope>NUCLEOTIDE SEQUENCE [LARGE SCALE GENOMIC DNA]</scope>
</reference>
<protein>
    <recommendedName>
        <fullName evidence="3">AMP-dependent synthetase/ligase domain-containing protein</fullName>
    </recommendedName>
</protein>
<feature type="chain" id="PRO_5046651051" description="AMP-dependent synthetase/ligase domain-containing protein" evidence="2">
    <location>
        <begin position="24"/>
        <end position="1500"/>
    </location>
</feature>
<dbReference type="Gene3D" id="3.40.50.12780">
    <property type="entry name" value="N-terminal domain of ligase-like"/>
    <property type="match status" value="1"/>
</dbReference>
<feature type="transmembrane region" description="Helical" evidence="1">
    <location>
        <begin position="817"/>
        <end position="841"/>
    </location>
</feature>
<feature type="transmembrane region" description="Helical" evidence="1">
    <location>
        <begin position="1315"/>
        <end position="1339"/>
    </location>
</feature>
<evidence type="ECO:0000256" key="2">
    <source>
        <dbReference type="SAM" id="SignalP"/>
    </source>
</evidence>